<feature type="region of interest" description="Disordered" evidence="8">
    <location>
        <begin position="1"/>
        <end position="34"/>
    </location>
</feature>
<protein>
    <recommendedName>
        <fullName evidence="5">Actin maturation protease</fullName>
    </recommendedName>
    <alternativeName>
        <fullName evidence="6">Actin aminopeptidase ACTMAP</fullName>
    </alternativeName>
</protein>
<keyword evidence="3" id="KW-0378">Hydrolase</keyword>
<keyword evidence="10" id="KW-1185">Reference proteome</keyword>
<evidence type="ECO:0000256" key="4">
    <source>
        <dbReference type="ARBA" id="ARBA00034725"/>
    </source>
</evidence>
<dbReference type="EMBL" id="MRZV01000006">
    <property type="protein sequence ID" value="PIK62726.1"/>
    <property type="molecule type" value="Genomic_DNA"/>
</dbReference>
<sequence length="317" mass="35325">MSSDDVVKHCSSPPPPPPPLSRMQHTNKTQTRSQLSADSSELLCQIQANVVETNPLQEIYYAIKKLPQWRAEEEKEEKSVWLSVNSYVSPVIQDGPTCGLVVIKLASRLLCGEESDVEYLLNEARRKKFTHQGEMFSAKNMLELATAALRCTGELVSHGLQTHRKKILTSIQRLKPVLVPYDADFNHEPCCRGGHRAHWSLLTGYLIRLPLSHMDEKQLEKLGFSPDPSCSNLFLASLPLEEDPLKVISLEAGDVYVFTRQGKSKHLGLWSFSSLVESNNNLKEFSPSRDDDEYLLPAGGVEAGLCGKAIILDTAEV</sequence>
<dbReference type="AlphaFoldDB" id="A0A2G8LR31"/>
<comment type="catalytic activity">
    <reaction evidence="7">
        <text>N-terminal N(alpha)-acetyl-L-cysteinyl-L-aspartyl-[protein] + H2O = N-terminal L-aspartyl-[protein] + N-acetyl-L-cysteine</text>
        <dbReference type="Rhea" id="RHEA:74579"/>
        <dbReference type="Rhea" id="RHEA-COMP:12669"/>
        <dbReference type="Rhea" id="RHEA-COMP:18395"/>
        <dbReference type="ChEBI" id="CHEBI:15377"/>
        <dbReference type="ChEBI" id="CHEBI:64720"/>
        <dbReference type="ChEBI" id="CHEBI:78236"/>
        <dbReference type="ChEBI" id="CHEBI:193599"/>
    </reaction>
    <physiologicalReaction direction="left-to-right" evidence="7">
        <dbReference type="Rhea" id="RHEA:74580"/>
    </physiologicalReaction>
</comment>
<comment type="similarity">
    <text evidence="4">Belongs to the ACTMAP family.</text>
</comment>
<evidence type="ECO:0000313" key="9">
    <source>
        <dbReference type="EMBL" id="PIK62726.1"/>
    </source>
</evidence>
<evidence type="ECO:0000256" key="1">
    <source>
        <dbReference type="ARBA" id="ARBA00022438"/>
    </source>
</evidence>
<evidence type="ECO:0000256" key="8">
    <source>
        <dbReference type="SAM" id="MobiDB-lite"/>
    </source>
</evidence>
<name>A0A2G8LR31_STIJA</name>
<dbReference type="GO" id="GO:0006508">
    <property type="term" value="P:proteolysis"/>
    <property type="evidence" value="ECO:0007669"/>
    <property type="project" value="UniProtKB-KW"/>
</dbReference>
<evidence type="ECO:0000256" key="5">
    <source>
        <dbReference type="ARBA" id="ARBA00034848"/>
    </source>
</evidence>
<keyword evidence="2" id="KW-0645">Protease</keyword>
<dbReference type="PANTHER" id="PTHR28631">
    <property type="entry name" value="UPF0692 PROTEIN C19ORF54"/>
    <property type="match status" value="1"/>
</dbReference>
<feature type="compositionally biased region" description="Polar residues" evidence="8">
    <location>
        <begin position="23"/>
        <end position="34"/>
    </location>
</feature>
<accession>A0A2G8LR31</accession>
<dbReference type="Proteomes" id="UP000230750">
    <property type="component" value="Unassembled WGS sequence"/>
</dbReference>
<dbReference type="Pfam" id="PF21646">
    <property type="entry name" value="ACTMAP-like_C"/>
    <property type="match status" value="1"/>
</dbReference>
<evidence type="ECO:0000256" key="2">
    <source>
        <dbReference type="ARBA" id="ARBA00022670"/>
    </source>
</evidence>
<evidence type="ECO:0000256" key="6">
    <source>
        <dbReference type="ARBA" id="ARBA00034908"/>
    </source>
</evidence>
<dbReference type="GO" id="GO:0004177">
    <property type="term" value="F:aminopeptidase activity"/>
    <property type="evidence" value="ECO:0007669"/>
    <property type="project" value="UniProtKB-KW"/>
</dbReference>
<evidence type="ECO:0000256" key="7">
    <source>
        <dbReference type="ARBA" id="ARBA00049041"/>
    </source>
</evidence>
<gene>
    <name evidence="9" type="ORF">BSL78_00305</name>
</gene>
<dbReference type="OrthoDB" id="198816at2759"/>
<proteinExistence type="inferred from homology"/>
<dbReference type="STRING" id="307972.A0A2G8LR31"/>
<reference evidence="9 10" key="1">
    <citation type="journal article" date="2017" name="PLoS Biol.">
        <title>The sea cucumber genome provides insights into morphological evolution and visceral regeneration.</title>
        <authorList>
            <person name="Zhang X."/>
            <person name="Sun L."/>
            <person name="Yuan J."/>
            <person name="Sun Y."/>
            <person name="Gao Y."/>
            <person name="Zhang L."/>
            <person name="Li S."/>
            <person name="Dai H."/>
            <person name="Hamel J.F."/>
            <person name="Liu C."/>
            <person name="Yu Y."/>
            <person name="Liu S."/>
            <person name="Lin W."/>
            <person name="Guo K."/>
            <person name="Jin S."/>
            <person name="Xu P."/>
            <person name="Storey K.B."/>
            <person name="Huan P."/>
            <person name="Zhang T."/>
            <person name="Zhou Y."/>
            <person name="Zhang J."/>
            <person name="Lin C."/>
            <person name="Li X."/>
            <person name="Xing L."/>
            <person name="Huo D."/>
            <person name="Sun M."/>
            <person name="Wang L."/>
            <person name="Mercier A."/>
            <person name="Li F."/>
            <person name="Yang H."/>
            <person name="Xiang J."/>
        </authorList>
    </citation>
    <scope>NUCLEOTIDE SEQUENCE [LARGE SCALE GENOMIC DNA]</scope>
    <source>
        <strain evidence="9">Shaxun</strain>
        <tissue evidence="9">Muscle</tissue>
    </source>
</reference>
<comment type="caution">
    <text evidence="9">The sequence shown here is derived from an EMBL/GenBank/DDBJ whole genome shotgun (WGS) entry which is preliminary data.</text>
</comment>
<evidence type="ECO:0000313" key="10">
    <source>
        <dbReference type="Proteomes" id="UP000230750"/>
    </source>
</evidence>
<dbReference type="InterPro" id="IPR040043">
    <property type="entry name" value="ACTMAP"/>
</dbReference>
<dbReference type="PANTHER" id="PTHR28631:SF1">
    <property type="entry name" value="ACTIN MATURATION PROTEASE"/>
    <property type="match status" value="1"/>
</dbReference>
<evidence type="ECO:0000256" key="3">
    <source>
        <dbReference type="ARBA" id="ARBA00022801"/>
    </source>
</evidence>
<keyword evidence="1" id="KW-0031">Aminopeptidase</keyword>
<organism evidence="9 10">
    <name type="scientific">Stichopus japonicus</name>
    <name type="common">Sea cucumber</name>
    <dbReference type="NCBI Taxonomy" id="307972"/>
    <lineage>
        <taxon>Eukaryota</taxon>
        <taxon>Metazoa</taxon>
        <taxon>Echinodermata</taxon>
        <taxon>Eleutherozoa</taxon>
        <taxon>Echinozoa</taxon>
        <taxon>Holothuroidea</taxon>
        <taxon>Aspidochirotacea</taxon>
        <taxon>Aspidochirotida</taxon>
        <taxon>Stichopodidae</taxon>
        <taxon>Apostichopus</taxon>
    </lineage>
</organism>